<evidence type="ECO:0000259" key="1">
    <source>
        <dbReference type="Pfam" id="PF03781"/>
    </source>
</evidence>
<protein>
    <submittedName>
        <fullName evidence="2">Formylglycine-generating enzyme family protein</fullName>
    </submittedName>
</protein>
<feature type="domain" description="Sulfatase-modifying factor enzyme-like" evidence="1">
    <location>
        <begin position="62"/>
        <end position="357"/>
    </location>
</feature>
<keyword evidence="3" id="KW-1185">Reference proteome</keyword>
<dbReference type="InterPro" id="IPR042095">
    <property type="entry name" value="SUMF_sf"/>
</dbReference>
<sequence length="359" mass="39308">MDLTKYIVGFALPLIAACQGNAGQTANTSSSDSVAVCHVGSIPSRFAAIQADSIVQTQGKDNANMVLIEGGKFMMGSTNFPDAQPVHQVSLQSFYMDEHEVTNAQFAAFVAATDYVTVAERPLDAAEFPGVDPQMLVPGSAVFAAPANVSGLNDHLQWWTYVPGANWKHPEGPESSIKGKENYPVTQLAYEDAEAYAKWAGKRLPTEAEWEYAAKAGHHTNELYYWGKEKKEEGKWLANIYQGDFPTNNTKEDGFETTAPVKSFPANAWGLYDMEGNVWEWCSDFYRPDAYSNSAANSNPTGPATSYDPQEPGLVKRVQRGGSFLCNDQYCERYKAGSRGKGEVNSPTNNVGFRCVKTI</sequence>
<dbReference type="InterPro" id="IPR016187">
    <property type="entry name" value="CTDL_fold"/>
</dbReference>
<reference evidence="2 3" key="1">
    <citation type="submission" date="2023-02" db="EMBL/GenBank/DDBJ databases">
        <title>Genome sequence of Sphingobacterium sp. KACC 22765.</title>
        <authorList>
            <person name="Kim S."/>
            <person name="Heo J."/>
            <person name="Kwon S.-W."/>
        </authorList>
    </citation>
    <scope>NUCLEOTIDE SEQUENCE [LARGE SCALE GENOMIC DNA]</scope>
    <source>
        <strain evidence="2 3">KACC 22765</strain>
    </source>
</reference>
<gene>
    <name evidence="2" type="ORF">PQ465_03375</name>
</gene>
<proteinExistence type="predicted"/>
<dbReference type="Pfam" id="PF03781">
    <property type="entry name" value="FGE-sulfatase"/>
    <property type="match status" value="1"/>
</dbReference>
<dbReference type="PANTHER" id="PTHR23150:SF19">
    <property type="entry name" value="FORMYLGLYCINE-GENERATING ENZYME"/>
    <property type="match status" value="1"/>
</dbReference>
<dbReference type="Proteomes" id="UP001221558">
    <property type="component" value="Chromosome"/>
</dbReference>
<dbReference type="SUPFAM" id="SSF56436">
    <property type="entry name" value="C-type lectin-like"/>
    <property type="match status" value="1"/>
</dbReference>
<dbReference type="PROSITE" id="PS51257">
    <property type="entry name" value="PROKAR_LIPOPROTEIN"/>
    <property type="match status" value="1"/>
</dbReference>
<dbReference type="Gene3D" id="3.90.1580.10">
    <property type="entry name" value="paralog of FGE (formylglycine-generating enzyme)"/>
    <property type="match status" value="1"/>
</dbReference>
<dbReference type="EMBL" id="CP117880">
    <property type="protein sequence ID" value="WDF69427.1"/>
    <property type="molecule type" value="Genomic_DNA"/>
</dbReference>
<dbReference type="RefSeq" id="WP_274268142.1">
    <property type="nucleotide sequence ID" value="NZ_CP117880.1"/>
</dbReference>
<dbReference type="InterPro" id="IPR051043">
    <property type="entry name" value="Sulfatase_Mod_Factor_Kinase"/>
</dbReference>
<evidence type="ECO:0000313" key="3">
    <source>
        <dbReference type="Proteomes" id="UP001221558"/>
    </source>
</evidence>
<accession>A0ABY7WII8</accession>
<evidence type="ECO:0000313" key="2">
    <source>
        <dbReference type="EMBL" id="WDF69427.1"/>
    </source>
</evidence>
<organism evidence="2 3">
    <name type="scientific">Sphingobacterium oryzagri</name>
    <dbReference type="NCBI Taxonomy" id="3025669"/>
    <lineage>
        <taxon>Bacteria</taxon>
        <taxon>Pseudomonadati</taxon>
        <taxon>Bacteroidota</taxon>
        <taxon>Sphingobacteriia</taxon>
        <taxon>Sphingobacteriales</taxon>
        <taxon>Sphingobacteriaceae</taxon>
        <taxon>Sphingobacterium</taxon>
    </lineage>
</organism>
<dbReference type="InterPro" id="IPR005532">
    <property type="entry name" value="SUMF_dom"/>
</dbReference>
<name>A0ABY7WII8_9SPHI</name>
<dbReference type="PANTHER" id="PTHR23150">
    <property type="entry name" value="SULFATASE MODIFYING FACTOR 1, 2"/>
    <property type="match status" value="1"/>
</dbReference>